<dbReference type="Gene3D" id="3.10.450.700">
    <property type="match status" value="1"/>
</dbReference>
<dbReference type="EMBL" id="JXTC01000336">
    <property type="protein sequence ID" value="PON63519.1"/>
    <property type="molecule type" value="Genomic_DNA"/>
</dbReference>
<dbReference type="AlphaFoldDB" id="A0A2P5CR35"/>
<reference evidence="2" key="1">
    <citation type="submission" date="2016-06" db="EMBL/GenBank/DDBJ databases">
        <title>Parallel loss of symbiosis genes in relatives of nitrogen-fixing non-legume Parasponia.</title>
        <authorList>
            <person name="Van Velzen R."/>
            <person name="Holmer R."/>
            <person name="Bu F."/>
            <person name="Rutten L."/>
            <person name="Van Zeijl A."/>
            <person name="Liu W."/>
            <person name="Santuari L."/>
            <person name="Cao Q."/>
            <person name="Sharma T."/>
            <person name="Shen D."/>
            <person name="Roswanjaya Y."/>
            <person name="Wardhani T."/>
            <person name="Kalhor M.S."/>
            <person name="Jansen J."/>
            <person name="Van den Hoogen J."/>
            <person name="Gungor B."/>
            <person name="Hartog M."/>
            <person name="Hontelez J."/>
            <person name="Verver J."/>
            <person name="Yang W.-C."/>
            <person name="Schijlen E."/>
            <person name="Repin R."/>
            <person name="Schilthuizen M."/>
            <person name="Schranz E."/>
            <person name="Heidstra R."/>
            <person name="Miyata K."/>
            <person name="Fedorova E."/>
            <person name="Kohlen W."/>
            <person name="Bisseling T."/>
            <person name="Smit S."/>
            <person name="Geurts R."/>
        </authorList>
    </citation>
    <scope>NUCLEOTIDE SEQUENCE [LARGE SCALE GENOMIC DNA]</scope>
    <source>
        <strain evidence="2">cv. RG33-2</strain>
    </source>
</reference>
<name>A0A2P5CR35_TREOI</name>
<accession>A0A2P5CR35</accession>
<evidence type="ECO:0000313" key="1">
    <source>
        <dbReference type="EMBL" id="PON63519.1"/>
    </source>
</evidence>
<comment type="caution">
    <text evidence="1">The sequence shown here is derived from an EMBL/GenBank/DDBJ whole genome shotgun (WGS) entry which is preliminary data.</text>
</comment>
<dbReference type="OrthoDB" id="1776928at2759"/>
<evidence type="ECO:0000313" key="2">
    <source>
        <dbReference type="Proteomes" id="UP000237000"/>
    </source>
</evidence>
<organism evidence="1 2">
    <name type="scientific">Trema orientale</name>
    <name type="common">Charcoal tree</name>
    <name type="synonym">Celtis orientalis</name>
    <dbReference type="NCBI Taxonomy" id="63057"/>
    <lineage>
        <taxon>Eukaryota</taxon>
        <taxon>Viridiplantae</taxon>
        <taxon>Streptophyta</taxon>
        <taxon>Embryophyta</taxon>
        <taxon>Tracheophyta</taxon>
        <taxon>Spermatophyta</taxon>
        <taxon>Magnoliopsida</taxon>
        <taxon>eudicotyledons</taxon>
        <taxon>Gunneridae</taxon>
        <taxon>Pentapetalae</taxon>
        <taxon>rosids</taxon>
        <taxon>fabids</taxon>
        <taxon>Rosales</taxon>
        <taxon>Cannabaceae</taxon>
        <taxon>Trema</taxon>
    </lineage>
</organism>
<keyword evidence="2" id="KW-1185">Reference proteome</keyword>
<proteinExistence type="predicted"/>
<sequence>MSLKHLAREFRTAHKLFLFTVVNDGGSIKVLERNRGRDYEVSFELGGAAWLDAVEVVIRDEGKGQFFKKFRGSSYLLLLEVKYNNRGKFMQLVKLQNGVESKVIVPGGERGRGWQDFRDCWGSLMGRREGYQG</sequence>
<gene>
    <name evidence="1" type="ORF">TorRG33x02_276000</name>
</gene>
<dbReference type="Proteomes" id="UP000237000">
    <property type="component" value="Unassembled WGS sequence"/>
</dbReference>
<protein>
    <submittedName>
        <fullName evidence="1">Uncharacterized protein</fullName>
    </submittedName>
</protein>
<dbReference type="InParanoid" id="A0A2P5CR35"/>